<protein>
    <recommendedName>
        <fullName evidence="3">Transglycosylase SLT domain-containing protein</fullName>
    </recommendedName>
</protein>
<accession>A0A839SYG1</accession>
<dbReference type="Proteomes" id="UP000581135">
    <property type="component" value="Unassembled WGS sequence"/>
</dbReference>
<dbReference type="AlphaFoldDB" id="A0A839SYG1"/>
<evidence type="ECO:0000313" key="1">
    <source>
        <dbReference type="EMBL" id="MBB3066710.1"/>
    </source>
</evidence>
<dbReference type="Gene3D" id="1.10.530.10">
    <property type="match status" value="1"/>
</dbReference>
<dbReference type="EMBL" id="JACHXA010000010">
    <property type="protein sequence ID" value="MBB3066710.1"/>
    <property type="molecule type" value="Genomic_DNA"/>
</dbReference>
<sequence>MNRHGLTIGKIAKEVGVDPTLLTAIIYTENARGWYGLLGEAVGRSKTILPMNINPKKWSKYFDGDPSKASDPEANIRAGAQLLKGIAARVPDA</sequence>
<evidence type="ECO:0000313" key="2">
    <source>
        <dbReference type="Proteomes" id="UP000581135"/>
    </source>
</evidence>
<gene>
    <name evidence="1" type="ORF">FHR98_003020</name>
</gene>
<organism evidence="1 2">
    <name type="scientific">Limibacillus halophilus</name>
    <dbReference type="NCBI Taxonomy" id="1579333"/>
    <lineage>
        <taxon>Bacteria</taxon>
        <taxon>Pseudomonadati</taxon>
        <taxon>Pseudomonadota</taxon>
        <taxon>Alphaproteobacteria</taxon>
        <taxon>Rhodospirillales</taxon>
        <taxon>Rhodovibrionaceae</taxon>
        <taxon>Limibacillus</taxon>
    </lineage>
</organism>
<evidence type="ECO:0008006" key="3">
    <source>
        <dbReference type="Google" id="ProtNLM"/>
    </source>
</evidence>
<proteinExistence type="predicted"/>
<dbReference type="InterPro" id="IPR023346">
    <property type="entry name" value="Lysozyme-like_dom_sf"/>
</dbReference>
<comment type="caution">
    <text evidence="1">The sequence shown here is derived from an EMBL/GenBank/DDBJ whole genome shotgun (WGS) entry which is preliminary data.</text>
</comment>
<keyword evidence="2" id="KW-1185">Reference proteome</keyword>
<dbReference type="SUPFAM" id="SSF53955">
    <property type="entry name" value="Lysozyme-like"/>
    <property type="match status" value="1"/>
</dbReference>
<reference evidence="1 2" key="1">
    <citation type="submission" date="2020-08" db="EMBL/GenBank/DDBJ databases">
        <title>Genomic Encyclopedia of Type Strains, Phase III (KMG-III): the genomes of soil and plant-associated and newly described type strains.</title>
        <authorList>
            <person name="Whitman W."/>
        </authorList>
    </citation>
    <scope>NUCLEOTIDE SEQUENCE [LARGE SCALE GENOMIC DNA]</scope>
    <source>
        <strain evidence="1 2">CECT 8803</strain>
    </source>
</reference>
<dbReference type="RefSeq" id="WP_183417539.1">
    <property type="nucleotide sequence ID" value="NZ_JACHXA010000010.1"/>
</dbReference>
<name>A0A839SYG1_9PROT</name>